<proteinExistence type="predicted"/>
<dbReference type="Proteomes" id="UP000034350">
    <property type="component" value="Unassembled WGS sequence"/>
</dbReference>
<evidence type="ECO:0000313" key="2">
    <source>
        <dbReference type="Proteomes" id="UP000034350"/>
    </source>
</evidence>
<comment type="caution">
    <text evidence="1">The sequence shown here is derived from an EMBL/GenBank/DDBJ whole genome shotgun (WGS) entry which is preliminary data.</text>
</comment>
<organism evidence="1 2">
    <name type="scientific">Vairimorpha ceranae</name>
    <dbReference type="NCBI Taxonomy" id="40302"/>
    <lineage>
        <taxon>Eukaryota</taxon>
        <taxon>Fungi</taxon>
        <taxon>Fungi incertae sedis</taxon>
        <taxon>Microsporidia</taxon>
        <taxon>Nosematidae</taxon>
        <taxon>Vairimorpha</taxon>
    </lineage>
</organism>
<dbReference type="RefSeq" id="XP_024331125.1">
    <property type="nucleotide sequence ID" value="XM_024474708.1"/>
</dbReference>
<dbReference type="EMBL" id="JPQZ01000023">
    <property type="protein sequence ID" value="KKO75383.1"/>
    <property type="molecule type" value="Genomic_DNA"/>
</dbReference>
<reference evidence="1 2" key="1">
    <citation type="journal article" date="2015" name="Environ. Microbiol.">
        <title>Genome analyses suggest the presence of polyploidy and recent human-driven expansions in eight global populations of the honeybee pathogen Nosema ceranae.</title>
        <authorList>
            <person name="Pelin A."/>
            <person name="Selman M."/>
            <person name="Aris-Brosou S."/>
            <person name="Farinelli L."/>
            <person name="Corradi N."/>
        </authorList>
    </citation>
    <scope>NUCLEOTIDE SEQUENCE [LARGE SCALE GENOMIC DNA]</scope>
    <source>
        <strain evidence="1 2">PA08 1199</strain>
    </source>
</reference>
<dbReference type="OrthoDB" id="2192644at2759"/>
<name>A0A0F9WR52_9MICR</name>
<dbReference type="VEuPathDB" id="MicrosporidiaDB:AAJ76_2300045603"/>
<evidence type="ECO:0000313" key="1">
    <source>
        <dbReference type="EMBL" id="KKO75383.1"/>
    </source>
</evidence>
<dbReference type="AlphaFoldDB" id="A0A0F9WR52"/>
<dbReference type="GeneID" id="36319635"/>
<accession>A0A0F9WR52</accession>
<sequence length="95" mass="11355">MYKYKMKIIPCVMIWEGMVTKYHKIYKEDIRLDRPIEAYIHFKLLKMFLERLMLESRRGIHTSKKGDIEVGWKSAEISNIAKKSGFSSLEQRTQI</sequence>
<keyword evidence="2" id="KW-1185">Reference proteome</keyword>
<protein>
    <submittedName>
        <fullName evidence="1">Uncharacterized protein</fullName>
    </submittedName>
</protein>
<gene>
    <name evidence="1" type="ORF">AAJ76_2300045603</name>
</gene>